<dbReference type="SUPFAM" id="SSF55073">
    <property type="entry name" value="Nucleotide cyclase"/>
    <property type="match status" value="1"/>
</dbReference>
<dbReference type="SMART" id="SM01080">
    <property type="entry name" value="CHASE2"/>
    <property type="match status" value="1"/>
</dbReference>
<dbReference type="InterPro" id="IPR007890">
    <property type="entry name" value="CHASE2"/>
</dbReference>
<dbReference type="EMBL" id="FWDO01000005">
    <property type="protein sequence ID" value="SLM18880.1"/>
    <property type="molecule type" value="Genomic_DNA"/>
</dbReference>
<dbReference type="GO" id="GO:0004016">
    <property type="term" value="F:adenylate cyclase activity"/>
    <property type="evidence" value="ECO:0007669"/>
    <property type="project" value="UniProtKB-ARBA"/>
</dbReference>
<evidence type="ECO:0000259" key="2">
    <source>
        <dbReference type="PROSITE" id="PS50125"/>
    </source>
</evidence>
<dbReference type="Pfam" id="PF00211">
    <property type="entry name" value="Guanylate_cyc"/>
    <property type="match status" value="1"/>
</dbReference>
<keyword evidence="1" id="KW-1133">Transmembrane helix</keyword>
<feature type="domain" description="Guanylate cyclase" evidence="2">
    <location>
        <begin position="433"/>
        <end position="565"/>
    </location>
</feature>
<dbReference type="Pfam" id="PF05226">
    <property type="entry name" value="CHASE2"/>
    <property type="match status" value="1"/>
</dbReference>
<dbReference type="GO" id="GO:0035556">
    <property type="term" value="P:intracellular signal transduction"/>
    <property type="evidence" value="ECO:0007669"/>
    <property type="project" value="InterPro"/>
</dbReference>
<gene>
    <name evidence="3" type="ORF">SPIRO4BDMA_50395</name>
</gene>
<accession>A0A3P3XRK1</accession>
<proteinExistence type="predicted"/>
<dbReference type="InterPro" id="IPR029787">
    <property type="entry name" value="Nucleotide_cyclase"/>
</dbReference>
<dbReference type="InterPro" id="IPR050697">
    <property type="entry name" value="Adenylyl/Guanylyl_Cyclase_3/4"/>
</dbReference>
<feature type="transmembrane region" description="Helical" evidence="1">
    <location>
        <begin position="316"/>
        <end position="337"/>
    </location>
</feature>
<feature type="transmembrane region" description="Helical" evidence="1">
    <location>
        <begin position="373"/>
        <end position="392"/>
    </location>
</feature>
<dbReference type="PROSITE" id="PS50125">
    <property type="entry name" value="GUANYLATE_CYCLASE_2"/>
    <property type="match status" value="1"/>
</dbReference>
<dbReference type="SMART" id="SM00044">
    <property type="entry name" value="CYCc"/>
    <property type="match status" value="1"/>
</dbReference>
<dbReference type="Gene3D" id="3.30.70.1230">
    <property type="entry name" value="Nucleotide cyclase"/>
    <property type="match status" value="1"/>
</dbReference>
<feature type="transmembrane region" description="Helical" evidence="1">
    <location>
        <begin position="344"/>
        <end position="367"/>
    </location>
</feature>
<organism evidence="3">
    <name type="scientific">uncultured spirochete</name>
    <dbReference type="NCBI Taxonomy" id="156406"/>
    <lineage>
        <taxon>Bacteria</taxon>
        <taxon>Pseudomonadati</taxon>
        <taxon>Spirochaetota</taxon>
        <taxon>Spirochaetia</taxon>
        <taxon>Spirochaetales</taxon>
        <taxon>environmental samples</taxon>
    </lineage>
</organism>
<dbReference type="CDD" id="cd07302">
    <property type="entry name" value="CHD"/>
    <property type="match status" value="1"/>
</dbReference>
<reference evidence="3" key="1">
    <citation type="submission" date="2017-02" db="EMBL/GenBank/DDBJ databases">
        <authorList>
            <person name="Regsiter A."/>
            <person name="William W."/>
        </authorList>
    </citation>
    <scope>NUCLEOTIDE SEQUENCE</scope>
    <source>
        <strain evidence="3">BdmA 4</strain>
    </source>
</reference>
<sequence>MARRARSLALKSRSTMNRRARFLCALAVGIAATLVFLWIGASEKLGMAVYDSQMRALVRAKGQSVAAPSQTLRKIQSTSNSQNSIAPLTNTTSIVLVMIDQSSLDWVQKELGLGWPWPRELYGVMASYLRDARVQAYDILFTEPSTFGPEDDARCSKAMTEAGNVVLATLVNKKAVLDVPNAAFGHVAALVDADGICRKYQVWFDRDGERIPSLGLAAMEAMGAGDAIPAHGEALLKFENPSRFERYSAAQIIAASFHGSDKSPSIDVHDKIVVIGLTAPGLMDRQATPIDSALPGMEVHATFISDALSSSFMERLPLWVEILTAVVAAALVGYFPLLRRKSLAALGIAAAVCIPIALSLLLFRYQIFYNPVLALASELFAFIAAVALGYGAEGRQRAYLRRAFAQYLSPEVISALVERPETLRLGGESKIITTLFSDMAGFTSISEKLDPERLAQFMNEYLGIISEEVLAQGGTLDKYVGDAVVAFWNAPLDTADHAYRALVAAVHIQARMRMMSHEFEQRFGISPRTRIGVATGQAVVGNLGSSRRFAYTAVGDSVNVASRLEAANKAIGTSILTMQDTVVSAMGAESTGQLAPEVKSKLSEGGDLILRRLGPALVEGKMQPIELWSVEMIDPDGERPLVSIEPWVEIRHFSK</sequence>
<evidence type="ECO:0000256" key="1">
    <source>
        <dbReference type="SAM" id="Phobius"/>
    </source>
</evidence>
<dbReference type="InterPro" id="IPR001054">
    <property type="entry name" value="A/G_cyclase"/>
</dbReference>
<dbReference type="AlphaFoldDB" id="A0A3P3XRK1"/>
<dbReference type="PANTHER" id="PTHR43081:SF1">
    <property type="entry name" value="ADENYLATE CYCLASE, TERMINAL-DIFFERENTIATION SPECIFIC"/>
    <property type="match status" value="1"/>
</dbReference>
<keyword evidence="1" id="KW-0472">Membrane</keyword>
<name>A0A3P3XRK1_9SPIR</name>
<protein>
    <submittedName>
        <fullName evidence="3">Putative Adenylate/guanylate cyclase with Chase sensor</fullName>
    </submittedName>
</protein>
<evidence type="ECO:0000313" key="3">
    <source>
        <dbReference type="EMBL" id="SLM18880.1"/>
    </source>
</evidence>
<dbReference type="PANTHER" id="PTHR43081">
    <property type="entry name" value="ADENYLATE CYCLASE, TERMINAL-DIFFERENTIATION SPECIFIC-RELATED"/>
    <property type="match status" value="1"/>
</dbReference>
<keyword evidence="1" id="KW-0812">Transmembrane</keyword>
<dbReference type="GO" id="GO:0006171">
    <property type="term" value="P:cAMP biosynthetic process"/>
    <property type="evidence" value="ECO:0007669"/>
    <property type="project" value="TreeGrafter"/>
</dbReference>